<reference evidence="1" key="1">
    <citation type="submission" date="2024-06" db="EMBL/GenBank/DDBJ databases">
        <title>Lacrimispora cavernae sp. nov., a novel anaerobe isolated from bat guano pile inside a cave.</title>
        <authorList>
            <person name="Miller S.L."/>
            <person name="Lu N."/>
            <person name="King J."/>
            <person name="Sankaranarayanan K."/>
            <person name="Lawson P.A."/>
        </authorList>
    </citation>
    <scope>NUCLEOTIDE SEQUENCE</scope>
    <source>
        <strain evidence="1">BS-2</strain>
    </source>
</reference>
<dbReference type="EMBL" id="CP157940">
    <property type="protein sequence ID" value="XBS54713.1"/>
    <property type="molecule type" value="Genomic_DNA"/>
</dbReference>
<accession>A0AAU7PQT1</accession>
<sequence>MNKKPMIENYVEIDGKNVLMDSLPEEKRKEIALMIQDKMMESMGFRRITSSG</sequence>
<evidence type="ECO:0000313" key="1">
    <source>
        <dbReference type="EMBL" id="XBS54713.1"/>
    </source>
</evidence>
<organism evidence="1">
    <name type="scientific">Lacrimispora sp. BS-2</name>
    <dbReference type="NCBI Taxonomy" id="3151850"/>
    <lineage>
        <taxon>Bacteria</taxon>
        <taxon>Bacillati</taxon>
        <taxon>Bacillota</taxon>
        <taxon>Clostridia</taxon>
        <taxon>Lachnospirales</taxon>
        <taxon>Lachnospiraceae</taxon>
        <taxon>Lacrimispora</taxon>
    </lineage>
</organism>
<dbReference type="RefSeq" id="WP_349947404.1">
    <property type="nucleotide sequence ID" value="NZ_CP157940.1"/>
</dbReference>
<protein>
    <submittedName>
        <fullName evidence="1">Uncharacterized protein</fullName>
    </submittedName>
</protein>
<name>A0AAU7PQT1_9FIRM</name>
<proteinExistence type="predicted"/>
<dbReference type="AlphaFoldDB" id="A0AAU7PQT1"/>
<gene>
    <name evidence="1" type="ORF">ABFV83_02655</name>
</gene>